<protein>
    <submittedName>
        <fullName evidence="2">NmrA family protein</fullName>
    </submittedName>
</protein>
<accession>A0A076N4D0</accession>
<dbReference type="STRING" id="1068978.AMETH_4765"/>
<name>A0A076N4D0_AMYME</name>
<dbReference type="InterPro" id="IPR036291">
    <property type="entry name" value="NAD(P)-bd_dom_sf"/>
</dbReference>
<dbReference type="Gene3D" id="3.40.50.720">
    <property type="entry name" value="NAD(P)-binding Rossmann-like Domain"/>
    <property type="match status" value="1"/>
</dbReference>
<evidence type="ECO:0000313" key="2">
    <source>
        <dbReference type="EMBL" id="AIJ24857.1"/>
    </source>
</evidence>
<reference evidence="2 3" key="1">
    <citation type="submission" date="2014-07" db="EMBL/GenBank/DDBJ databases">
        <title>Whole Genome Sequence of the Amycolatopsis methanolica 239.</title>
        <authorList>
            <person name="Tang B."/>
        </authorList>
    </citation>
    <scope>NUCLEOTIDE SEQUENCE [LARGE SCALE GENOMIC DNA]</scope>
    <source>
        <strain evidence="2 3">239</strain>
    </source>
</reference>
<sequence length="245" mass="26595">MVPGQPGRERSAGLRAIRDELMRSASRRFLTMLMVLLFVQLAVPRNVTAQTELSAADRDLLIRARQAGLSPRRARQGRRHDADGRPRAARRAGARPGPAARRDPARPAALARGDARRADGSRLRAGLRQPPARGAARLLLDDSWSGHGEVPVLGPGDLTYREVAEIMSDVLGRPVRFEQLSAEALKASLRQRGWSEAMAQAMVDMAVAKNAGLDNAEPRTPEATTPTTLRQWCEEVPRPAVASAG</sequence>
<dbReference type="Gene3D" id="3.90.25.10">
    <property type="entry name" value="UDP-galactose 4-epimerase, domain 1"/>
    <property type="match status" value="1"/>
</dbReference>
<dbReference type="InterPro" id="IPR051604">
    <property type="entry name" value="Ergot_Alk_Oxidoreductase"/>
</dbReference>
<dbReference type="HOGENOM" id="CLU_1131746_0_0_11"/>
<dbReference type="EMBL" id="CP009110">
    <property type="protein sequence ID" value="AIJ24857.1"/>
    <property type="molecule type" value="Genomic_DNA"/>
</dbReference>
<dbReference type="SUPFAM" id="SSF51735">
    <property type="entry name" value="NAD(P)-binding Rossmann-fold domains"/>
    <property type="match status" value="1"/>
</dbReference>
<proteinExistence type="predicted"/>
<keyword evidence="3" id="KW-1185">Reference proteome</keyword>
<dbReference type="Proteomes" id="UP000062973">
    <property type="component" value="Chromosome"/>
</dbReference>
<evidence type="ECO:0000313" key="3">
    <source>
        <dbReference type="Proteomes" id="UP000062973"/>
    </source>
</evidence>
<gene>
    <name evidence="2" type="ORF">AMETH_4765</name>
</gene>
<dbReference type="PANTHER" id="PTHR43162:SF1">
    <property type="entry name" value="PRESTALK A DIFFERENTIATION PROTEIN A"/>
    <property type="match status" value="1"/>
</dbReference>
<dbReference type="PATRIC" id="fig|1068978.7.peg.5124"/>
<evidence type="ECO:0000256" key="1">
    <source>
        <dbReference type="SAM" id="MobiDB-lite"/>
    </source>
</evidence>
<dbReference type="AlphaFoldDB" id="A0A076N4D0"/>
<dbReference type="eggNOG" id="COG0702">
    <property type="taxonomic scope" value="Bacteria"/>
</dbReference>
<feature type="region of interest" description="Disordered" evidence="1">
    <location>
        <begin position="67"/>
        <end position="127"/>
    </location>
</feature>
<dbReference type="KEGG" id="amq:AMETH_4765"/>
<dbReference type="PANTHER" id="PTHR43162">
    <property type="match status" value="1"/>
</dbReference>
<feature type="compositionally biased region" description="Basic and acidic residues" evidence="1">
    <location>
        <begin position="113"/>
        <end position="122"/>
    </location>
</feature>
<organism evidence="2 3">
    <name type="scientific">Amycolatopsis methanolica 239</name>
    <dbReference type="NCBI Taxonomy" id="1068978"/>
    <lineage>
        <taxon>Bacteria</taxon>
        <taxon>Bacillati</taxon>
        <taxon>Actinomycetota</taxon>
        <taxon>Actinomycetes</taxon>
        <taxon>Pseudonocardiales</taxon>
        <taxon>Pseudonocardiaceae</taxon>
        <taxon>Amycolatopsis</taxon>
        <taxon>Amycolatopsis methanolica group</taxon>
    </lineage>
</organism>